<feature type="region of interest" description="Disordered" evidence="11">
    <location>
        <begin position="30"/>
        <end position="80"/>
    </location>
</feature>
<keyword evidence="14" id="KW-1185">Reference proteome</keyword>
<feature type="region of interest" description="Disordered" evidence="11">
    <location>
        <begin position="208"/>
        <end position="248"/>
    </location>
</feature>
<reference evidence="13" key="2">
    <citation type="submission" date="2015-06" db="UniProtKB">
        <authorList>
            <consortium name="EnsemblMetazoa"/>
        </authorList>
    </citation>
    <scope>IDENTIFICATION</scope>
</reference>
<feature type="compositionally biased region" description="Low complexity" evidence="11">
    <location>
        <begin position="218"/>
        <end position="233"/>
    </location>
</feature>
<keyword evidence="9" id="KW-0539">Nucleus</keyword>
<accession>T1GS94</accession>
<dbReference type="Gene3D" id="1.10.10.1440">
    <property type="entry name" value="PHAX RNA-binding domain"/>
    <property type="match status" value="1"/>
</dbReference>
<name>T1GS94_MEGSC</name>
<dbReference type="GO" id="GO:0003723">
    <property type="term" value="F:RNA binding"/>
    <property type="evidence" value="ECO:0007669"/>
    <property type="project" value="UniProtKB-KW"/>
</dbReference>
<evidence type="ECO:0000256" key="1">
    <source>
        <dbReference type="ARBA" id="ARBA00004123"/>
    </source>
</evidence>
<dbReference type="EMBL" id="CAQQ02093897">
    <property type="status" value="NOT_ANNOTATED_CDS"/>
    <property type="molecule type" value="Genomic_DNA"/>
</dbReference>
<keyword evidence="8" id="KW-0653">Protein transport</keyword>
<feature type="domain" description="Phosphorylated adapter RNA export protein RNA-binding" evidence="12">
    <location>
        <begin position="101"/>
        <end position="184"/>
    </location>
</feature>
<dbReference type="PANTHER" id="PTHR13135">
    <property type="entry name" value="CYTOSOLIC RESINIFERATOXIN BINDING PROTEIN RBP-26"/>
    <property type="match status" value="1"/>
</dbReference>
<evidence type="ECO:0000256" key="4">
    <source>
        <dbReference type="ARBA" id="ARBA00016856"/>
    </source>
</evidence>
<sequence>MRGIGVAHGSRDDRSVETYDYKLKYRLEGRKRALSDNDQSDDSEGPSNKKSKCNNSSRMKKRPVKERLGSKKHSSESSDFENEPRILCDLTLTENDEAESLAREIAHNLFEEKDELILRLVSVVGTRMAIKLFQETQKIEKEGGMMIVNGKRRRTPGGVFFFLLKHDNNVTSDQRKMIFYEENKIAAKDRKSLQAMKRDQKVEELKKRLTEQDHLPLPNISSASSNENSVNLSNPPPSPVVGHDNSPEYKSHAINEVDKLEESVFNEAEKLEATEQSRNDSGLDGLTSYDDDFLDITCDDMELCKGIFLNKVSYKTDFLIRSLVFKEITKHEITHNKKSYIFY</sequence>
<evidence type="ECO:0000313" key="14">
    <source>
        <dbReference type="Proteomes" id="UP000015102"/>
    </source>
</evidence>
<comment type="subcellular location">
    <subcellularLocation>
        <location evidence="2">Cytoplasm</location>
    </subcellularLocation>
    <subcellularLocation>
        <location evidence="1">Nucleus</location>
    </subcellularLocation>
</comment>
<evidence type="ECO:0000256" key="7">
    <source>
        <dbReference type="ARBA" id="ARBA00022884"/>
    </source>
</evidence>
<dbReference type="STRING" id="36166.T1GS94"/>
<keyword evidence="5" id="KW-0813">Transport</keyword>
<feature type="compositionally biased region" description="Basic and acidic residues" evidence="11">
    <location>
        <begin position="65"/>
        <end position="80"/>
    </location>
</feature>
<organism evidence="13 14">
    <name type="scientific">Megaselia scalaris</name>
    <name type="common">Humpbacked fly</name>
    <name type="synonym">Phora scalaris</name>
    <dbReference type="NCBI Taxonomy" id="36166"/>
    <lineage>
        <taxon>Eukaryota</taxon>
        <taxon>Metazoa</taxon>
        <taxon>Ecdysozoa</taxon>
        <taxon>Arthropoda</taxon>
        <taxon>Hexapoda</taxon>
        <taxon>Insecta</taxon>
        <taxon>Pterygota</taxon>
        <taxon>Neoptera</taxon>
        <taxon>Endopterygota</taxon>
        <taxon>Diptera</taxon>
        <taxon>Brachycera</taxon>
        <taxon>Muscomorpha</taxon>
        <taxon>Platypezoidea</taxon>
        <taxon>Phoridae</taxon>
        <taxon>Megaseliini</taxon>
        <taxon>Megaselia</taxon>
    </lineage>
</organism>
<evidence type="ECO:0000256" key="10">
    <source>
        <dbReference type="ARBA" id="ARBA00030834"/>
    </source>
</evidence>
<dbReference type="PANTHER" id="PTHR13135:SF0">
    <property type="entry name" value="PHOSPHORYLATED ADAPTER RNA EXPORT PROTEIN"/>
    <property type="match status" value="1"/>
</dbReference>
<dbReference type="GO" id="GO:0006408">
    <property type="term" value="P:snRNA export from nucleus"/>
    <property type="evidence" value="ECO:0007669"/>
    <property type="project" value="InterPro"/>
</dbReference>
<keyword evidence="7" id="KW-0694">RNA-binding</keyword>
<dbReference type="OMA" id="HAINEVD"/>
<protein>
    <recommendedName>
        <fullName evidence="4">Phosphorylated adapter RNA export protein</fullName>
    </recommendedName>
    <alternativeName>
        <fullName evidence="10">RNA U small nuclear RNA export adapter protein</fullName>
    </alternativeName>
</protein>
<dbReference type="FunFam" id="1.10.10.1440:FF:000001">
    <property type="entry name" value="phosphorylated adapter RNA export protein-like"/>
    <property type="match status" value="1"/>
</dbReference>
<evidence type="ECO:0000256" key="2">
    <source>
        <dbReference type="ARBA" id="ARBA00004496"/>
    </source>
</evidence>
<dbReference type="GO" id="GO:0015031">
    <property type="term" value="P:protein transport"/>
    <property type="evidence" value="ECO:0007669"/>
    <property type="project" value="UniProtKB-KW"/>
</dbReference>
<dbReference type="HOGENOM" id="CLU_048946_0_0_1"/>
<dbReference type="GO" id="GO:0005634">
    <property type="term" value="C:nucleus"/>
    <property type="evidence" value="ECO:0007669"/>
    <property type="project" value="UniProtKB-SubCell"/>
</dbReference>
<dbReference type="EnsemblMetazoa" id="MESCA006545-RA">
    <property type="protein sequence ID" value="MESCA006545-PA"/>
    <property type="gene ID" value="MESCA006545"/>
</dbReference>
<reference evidence="14" key="1">
    <citation type="submission" date="2013-02" db="EMBL/GenBank/DDBJ databases">
        <authorList>
            <person name="Hughes D."/>
        </authorList>
    </citation>
    <scope>NUCLEOTIDE SEQUENCE</scope>
    <source>
        <strain>Durham</strain>
        <strain evidence="14">NC isolate 2 -- Noor lab</strain>
    </source>
</reference>
<comment type="similarity">
    <text evidence="3">Belongs to the PHAX family.</text>
</comment>
<evidence type="ECO:0000256" key="5">
    <source>
        <dbReference type="ARBA" id="ARBA00022448"/>
    </source>
</evidence>
<dbReference type="AlphaFoldDB" id="T1GS94"/>
<dbReference type="Proteomes" id="UP000015102">
    <property type="component" value="Unassembled WGS sequence"/>
</dbReference>
<dbReference type="InterPro" id="IPR039047">
    <property type="entry name" value="PHAX"/>
</dbReference>
<dbReference type="Pfam" id="PF10258">
    <property type="entry name" value="PHAX_RNA-bd"/>
    <property type="match status" value="1"/>
</dbReference>
<dbReference type="InterPro" id="IPR038092">
    <property type="entry name" value="PHAX_RNA-binding_sf"/>
</dbReference>
<evidence type="ECO:0000256" key="8">
    <source>
        <dbReference type="ARBA" id="ARBA00022927"/>
    </source>
</evidence>
<evidence type="ECO:0000256" key="11">
    <source>
        <dbReference type="SAM" id="MobiDB-lite"/>
    </source>
</evidence>
<evidence type="ECO:0000256" key="9">
    <source>
        <dbReference type="ARBA" id="ARBA00023242"/>
    </source>
</evidence>
<evidence type="ECO:0000256" key="3">
    <source>
        <dbReference type="ARBA" id="ARBA00006094"/>
    </source>
</evidence>
<proteinExistence type="inferred from homology"/>
<dbReference type="GO" id="GO:0005737">
    <property type="term" value="C:cytoplasm"/>
    <property type="evidence" value="ECO:0007669"/>
    <property type="project" value="UniProtKB-SubCell"/>
</dbReference>
<dbReference type="InterPro" id="IPR019385">
    <property type="entry name" value="PHAX_RNA-binding_domain"/>
</dbReference>
<keyword evidence="6" id="KW-0963">Cytoplasm</keyword>
<evidence type="ECO:0000259" key="12">
    <source>
        <dbReference type="Pfam" id="PF10258"/>
    </source>
</evidence>
<evidence type="ECO:0000313" key="13">
    <source>
        <dbReference type="EnsemblMetazoa" id="MESCA006545-PA"/>
    </source>
</evidence>
<evidence type="ECO:0000256" key="6">
    <source>
        <dbReference type="ARBA" id="ARBA00022490"/>
    </source>
</evidence>